<keyword evidence="2 3" id="KW-0694">RNA-binding</keyword>
<keyword evidence="4" id="KW-0238">DNA-binding</keyword>
<keyword evidence="1 3" id="KW-0963">Cytoplasm</keyword>
<protein>
    <recommendedName>
        <fullName evidence="3">SsrA-binding protein</fullName>
    </recommendedName>
    <alternativeName>
        <fullName evidence="3">Small protein B</fullName>
    </alternativeName>
</protein>
<proteinExistence type="inferred from homology"/>
<dbReference type="InterPro" id="IPR020081">
    <property type="entry name" value="SsrA-bd_prot_CS"/>
</dbReference>
<dbReference type="NCBIfam" id="NF003843">
    <property type="entry name" value="PRK05422.1"/>
    <property type="match status" value="1"/>
</dbReference>
<dbReference type="GO" id="GO:0070930">
    <property type="term" value="P:trans-translation-dependent protein tagging"/>
    <property type="evidence" value="ECO:0007669"/>
    <property type="project" value="TreeGrafter"/>
</dbReference>
<dbReference type="SUPFAM" id="SSF74982">
    <property type="entry name" value="Small protein B (SmpB)"/>
    <property type="match status" value="1"/>
</dbReference>
<gene>
    <name evidence="3" type="primary">smpB</name>
    <name evidence="4" type="ORF">DESME_15145</name>
</gene>
<dbReference type="AlphaFoldDB" id="W0EFD6"/>
<dbReference type="STRING" id="871968.DESME_15145"/>
<dbReference type="GO" id="GO:0070929">
    <property type="term" value="P:trans-translation"/>
    <property type="evidence" value="ECO:0007669"/>
    <property type="project" value="UniProtKB-UniRule"/>
</dbReference>
<dbReference type="EMBL" id="CP007032">
    <property type="protein sequence ID" value="AHF08208.1"/>
    <property type="molecule type" value="Genomic_DNA"/>
</dbReference>
<dbReference type="OrthoDB" id="9805462at2"/>
<dbReference type="Pfam" id="PF01668">
    <property type="entry name" value="SmpB"/>
    <property type="match status" value="1"/>
</dbReference>
<dbReference type="Gene3D" id="2.40.280.10">
    <property type="match status" value="1"/>
</dbReference>
<dbReference type="HOGENOM" id="CLU_108953_0_0_9"/>
<organism evidence="4 5">
    <name type="scientific">Desulfitobacterium metallireducens DSM 15288</name>
    <dbReference type="NCBI Taxonomy" id="871968"/>
    <lineage>
        <taxon>Bacteria</taxon>
        <taxon>Bacillati</taxon>
        <taxon>Bacillota</taxon>
        <taxon>Clostridia</taxon>
        <taxon>Eubacteriales</taxon>
        <taxon>Desulfitobacteriaceae</taxon>
        <taxon>Desulfitobacterium</taxon>
    </lineage>
</organism>
<evidence type="ECO:0000256" key="3">
    <source>
        <dbReference type="HAMAP-Rule" id="MF_00023"/>
    </source>
</evidence>
<dbReference type="CDD" id="cd09294">
    <property type="entry name" value="SmpB"/>
    <property type="match status" value="1"/>
</dbReference>
<accession>W0EFD6</accession>
<dbReference type="PANTHER" id="PTHR30308">
    <property type="entry name" value="TMRNA-BINDING COMPONENT OF TRANS-TRANSLATION TAGGING COMPLEX"/>
    <property type="match status" value="1"/>
</dbReference>
<dbReference type="PANTHER" id="PTHR30308:SF2">
    <property type="entry name" value="SSRA-BINDING PROTEIN"/>
    <property type="match status" value="1"/>
</dbReference>
<dbReference type="eggNOG" id="COG0691">
    <property type="taxonomic scope" value="Bacteria"/>
</dbReference>
<dbReference type="Proteomes" id="UP000010847">
    <property type="component" value="Chromosome"/>
</dbReference>
<dbReference type="NCBIfam" id="TIGR00086">
    <property type="entry name" value="smpB"/>
    <property type="match status" value="1"/>
</dbReference>
<evidence type="ECO:0000313" key="5">
    <source>
        <dbReference type="Proteomes" id="UP000010847"/>
    </source>
</evidence>
<dbReference type="InterPro" id="IPR023620">
    <property type="entry name" value="SmpB"/>
</dbReference>
<evidence type="ECO:0000313" key="4">
    <source>
        <dbReference type="EMBL" id="AHF08208.1"/>
    </source>
</evidence>
<comment type="similarity">
    <text evidence="3">Belongs to the SmpB family.</text>
</comment>
<dbReference type="GO" id="GO:0003677">
    <property type="term" value="F:DNA binding"/>
    <property type="evidence" value="ECO:0007669"/>
    <property type="project" value="UniProtKB-KW"/>
</dbReference>
<dbReference type="KEGG" id="dmt:DESME_15145"/>
<evidence type="ECO:0000256" key="2">
    <source>
        <dbReference type="ARBA" id="ARBA00022884"/>
    </source>
</evidence>
<comment type="subcellular location">
    <subcellularLocation>
        <location evidence="3">Cytoplasm</location>
    </subcellularLocation>
    <text evidence="3">The tmRNA-SmpB complex associates with stalled 70S ribosomes.</text>
</comment>
<dbReference type="GO" id="GO:0003723">
    <property type="term" value="F:RNA binding"/>
    <property type="evidence" value="ECO:0007669"/>
    <property type="project" value="UniProtKB-UniRule"/>
</dbReference>
<evidence type="ECO:0000256" key="1">
    <source>
        <dbReference type="ARBA" id="ARBA00022490"/>
    </source>
</evidence>
<comment type="function">
    <text evidence="3">Required for rescue of stalled ribosomes mediated by trans-translation. Binds to transfer-messenger RNA (tmRNA), required for stable association of tmRNA with ribosomes. tmRNA and SmpB together mimic tRNA shape, replacing the anticodon stem-loop with SmpB. tmRNA is encoded by the ssrA gene; the 2 termini fold to resemble tRNA(Ala) and it encodes a 'tag peptide', a short internal open reading frame. During trans-translation Ala-aminoacylated tmRNA acts like a tRNA, entering the A-site of stalled ribosomes, displacing the stalled mRNA. The ribosome then switches to translate the ORF on the tmRNA; the nascent peptide is terminated with the 'tag peptide' encoded by the tmRNA and targeted for degradation. The ribosome is freed to recommence translation, which seems to be the essential function of trans-translation.</text>
</comment>
<keyword evidence="5" id="KW-1185">Reference proteome</keyword>
<dbReference type="RefSeq" id="WP_006716922.1">
    <property type="nucleotide sequence ID" value="NZ_CP007032.1"/>
</dbReference>
<reference evidence="4 5" key="1">
    <citation type="submission" date="2013-12" db="EMBL/GenBank/DDBJ databases">
        <authorList>
            <consortium name="DOE Joint Genome Institute"/>
            <person name="Smidt H."/>
            <person name="Huntemann M."/>
            <person name="Han J."/>
            <person name="Chen A."/>
            <person name="Kyrpides N."/>
            <person name="Mavromatis K."/>
            <person name="Markowitz V."/>
            <person name="Palaniappan K."/>
            <person name="Ivanova N."/>
            <person name="Schaumberg A."/>
            <person name="Pati A."/>
            <person name="Liolios K."/>
            <person name="Nordberg H.P."/>
            <person name="Cantor M.N."/>
            <person name="Hua S.X."/>
            <person name="Woyke T."/>
        </authorList>
    </citation>
    <scope>NUCLEOTIDE SEQUENCE [LARGE SCALE GENOMIC DNA]</scope>
    <source>
        <strain evidence="5">DSM 15288</strain>
    </source>
</reference>
<name>W0EFD6_9FIRM</name>
<dbReference type="GO" id="GO:0005829">
    <property type="term" value="C:cytosol"/>
    <property type="evidence" value="ECO:0007669"/>
    <property type="project" value="TreeGrafter"/>
</dbReference>
<dbReference type="PROSITE" id="PS01317">
    <property type="entry name" value="SSRP"/>
    <property type="match status" value="1"/>
</dbReference>
<dbReference type="HAMAP" id="MF_00023">
    <property type="entry name" value="SmpB"/>
    <property type="match status" value="1"/>
</dbReference>
<sequence>MASEGIKVISENKKAYHDYFVEEKLEAGIILTGTEIKSIRNSRVNLKDSYARIDNGEVWLYQMHISPYEQGNRYNHDPLRKRKLLLNHSEIIKLVGKIQLQGLTLIPTRIYLRKGMAKIELGVCKGKKNYDKRDAIAERDAKRDIERTLRDRQKGF</sequence>
<dbReference type="InterPro" id="IPR000037">
    <property type="entry name" value="SsrA-bd_prot"/>
</dbReference>